<feature type="transmembrane region" description="Helical" evidence="10">
    <location>
        <begin position="612"/>
        <end position="634"/>
    </location>
</feature>
<evidence type="ECO:0000256" key="5">
    <source>
        <dbReference type="ARBA" id="ARBA00022856"/>
    </source>
</evidence>
<keyword evidence="8 10" id="KW-0472">Membrane</keyword>
<feature type="transmembrane region" description="Helical" evidence="10">
    <location>
        <begin position="586"/>
        <end position="606"/>
    </location>
</feature>
<feature type="compositionally biased region" description="Acidic residues" evidence="9">
    <location>
        <begin position="39"/>
        <end position="51"/>
    </location>
</feature>
<dbReference type="GO" id="GO:0015031">
    <property type="term" value="P:protein transport"/>
    <property type="evidence" value="ECO:0007669"/>
    <property type="project" value="UniProtKB-KW"/>
</dbReference>
<keyword evidence="12" id="KW-1185">Reference proteome</keyword>
<comment type="similarity">
    <text evidence="2">Belongs to the oligopeptide OPT transporter family.</text>
</comment>
<dbReference type="AlphaFoldDB" id="A0AAD7TR19"/>
<evidence type="ECO:0000256" key="9">
    <source>
        <dbReference type="SAM" id="MobiDB-lite"/>
    </source>
</evidence>
<evidence type="ECO:0000256" key="2">
    <source>
        <dbReference type="ARBA" id="ARBA00008807"/>
    </source>
</evidence>
<reference evidence="11" key="1">
    <citation type="submission" date="2022-11" db="EMBL/GenBank/DDBJ databases">
        <title>Genome Sequence of Cubamyces cubensis.</title>
        <authorList>
            <person name="Buettner E."/>
        </authorList>
    </citation>
    <scope>NUCLEOTIDE SEQUENCE</scope>
    <source>
        <strain evidence="11">MPL-01</strain>
    </source>
</reference>
<evidence type="ECO:0000256" key="10">
    <source>
        <dbReference type="SAM" id="Phobius"/>
    </source>
</evidence>
<keyword evidence="6" id="KW-0653">Protein transport</keyword>
<feature type="transmembrane region" description="Helical" evidence="10">
    <location>
        <begin position="385"/>
        <end position="410"/>
    </location>
</feature>
<keyword evidence="3" id="KW-0813">Transport</keyword>
<evidence type="ECO:0000256" key="7">
    <source>
        <dbReference type="ARBA" id="ARBA00022989"/>
    </source>
</evidence>
<evidence type="ECO:0000313" key="11">
    <source>
        <dbReference type="EMBL" id="KAJ8473873.1"/>
    </source>
</evidence>
<feature type="compositionally biased region" description="Low complexity" evidence="9">
    <location>
        <begin position="10"/>
        <end position="22"/>
    </location>
</feature>
<feature type="transmembrane region" description="Helical" evidence="10">
    <location>
        <begin position="225"/>
        <end position="243"/>
    </location>
</feature>
<name>A0AAD7TR19_9APHY</name>
<feature type="compositionally biased region" description="Basic and acidic residues" evidence="9">
    <location>
        <begin position="161"/>
        <end position="170"/>
    </location>
</feature>
<comment type="caution">
    <text evidence="11">The sequence shown here is derived from an EMBL/GenBank/DDBJ whole genome shotgun (WGS) entry which is preliminary data.</text>
</comment>
<proteinExistence type="inferred from homology"/>
<dbReference type="InterPro" id="IPR004813">
    <property type="entry name" value="OPT"/>
</dbReference>
<feature type="transmembrane region" description="Helical" evidence="10">
    <location>
        <begin position="825"/>
        <end position="850"/>
    </location>
</feature>
<dbReference type="GO" id="GO:0035673">
    <property type="term" value="F:oligopeptide transmembrane transporter activity"/>
    <property type="evidence" value="ECO:0007669"/>
    <property type="project" value="InterPro"/>
</dbReference>
<organism evidence="11 12">
    <name type="scientific">Trametes cubensis</name>
    <dbReference type="NCBI Taxonomy" id="1111947"/>
    <lineage>
        <taxon>Eukaryota</taxon>
        <taxon>Fungi</taxon>
        <taxon>Dikarya</taxon>
        <taxon>Basidiomycota</taxon>
        <taxon>Agaricomycotina</taxon>
        <taxon>Agaricomycetes</taxon>
        <taxon>Polyporales</taxon>
        <taxon>Polyporaceae</taxon>
        <taxon>Trametes</taxon>
    </lineage>
</organism>
<protein>
    <submittedName>
        <fullName evidence="11">Uncharacterized protein</fullName>
    </submittedName>
</protein>
<dbReference type="NCBIfam" id="TIGR00728">
    <property type="entry name" value="OPT_sfam"/>
    <property type="match status" value="1"/>
</dbReference>
<dbReference type="EMBL" id="JAPEVG010000207">
    <property type="protein sequence ID" value="KAJ8473873.1"/>
    <property type="molecule type" value="Genomic_DNA"/>
</dbReference>
<dbReference type="NCBIfam" id="TIGR00727">
    <property type="entry name" value="ISP4_OPT"/>
    <property type="match status" value="1"/>
</dbReference>
<keyword evidence="4 10" id="KW-0812">Transmembrane</keyword>
<dbReference type="Proteomes" id="UP001215151">
    <property type="component" value="Unassembled WGS sequence"/>
</dbReference>
<feature type="compositionally biased region" description="Pro residues" evidence="9">
    <location>
        <begin position="85"/>
        <end position="101"/>
    </location>
</feature>
<accession>A0AAD7TR19</accession>
<comment type="subcellular location">
    <subcellularLocation>
        <location evidence="1">Membrane</location>
        <topology evidence="1">Multi-pass membrane protein</topology>
    </subcellularLocation>
</comment>
<evidence type="ECO:0000256" key="8">
    <source>
        <dbReference type="ARBA" id="ARBA00023136"/>
    </source>
</evidence>
<feature type="transmembrane region" description="Helical" evidence="10">
    <location>
        <begin position="291"/>
        <end position="311"/>
    </location>
</feature>
<gene>
    <name evidence="11" type="ORF">ONZ51_g7584</name>
</gene>
<evidence type="ECO:0000313" key="12">
    <source>
        <dbReference type="Proteomes" id="UP001215151"/>
    </source>
</evidence>
<evidence type="ECO:0000256" key="3">
    <source>
        <dbReference type="ARBA" id="ARBA00022448"/>
    </source>
</evidence>
<feature type="compositionally biased region" description="Pro residues" evidence="9">
    <location>
        <begin position="58"/>
        <end position="74"/>
    </location>
</feature>
<dbReference type="Pfam" id="PF03169">
    <property type="entry name" value="OPT"/>
    <property type="match status" value="1"/>
</dbReference>
<keyword evidence="5" id="KW-0571">Peptide transport</keyword>
<feature type="transmembrane region" description="Helical" evidence="10">
    <location>
        <begin position="323"/>
        <end position="344"/>
    </location>
</feature>
<feature type="transmembrane region" description="Helical" evidence="10">
    <location>
        <begin position="454"/>
        <end position="479"/>
    </location>
</feature>
<feature type="transmembrane region" description="Helical" evidence="10">
    <location>
        <begin position="422"/>
        <end position="442"/>
    </location>
</feature>
<evidence type="ECO:0000256" key="1">
    <source>
        <dbReference type="ARBA" id="ARBA00004141"/>
    </source>
</evidence>
<evidence type="ECO:0000256" key="6">
    <source>
        <dbReference type="ARBA" id="ARBA00022927"/>
    </source>
</evidence>
<dbReference type="GO" id="GO:0016020">
    <property type="term" value="C:membrane"/>
    <property type="evidence" value="ECO:0007669"/>
    <property type="project" value="UniProtKB-SubCell"/>
</dbReference>
<evidence type="ECO:0000256" key="4">
    <source>
        <dbReference type="ARBA" id="ARBA00022692"/>
    </source>
</evidence>
<keyword evidence="7 10" id="KW-1133">Transmembrane helix</keyword>
<feature type="transmembrane region" description="Helical" evidence="10">
    <location>
        <begin position="789"/>
        <end position="813"/>
    </location>
</feature>
<feature type="transmembrane region" description="Helical" evidence="10">
    <location>
        <begin position="752"/>
        <end position="769"/>
    </location>
</feature>
<dbReference type="InterPro" id="IPR004648">
    <property type="entry name" value="Oligpept_transpt"/>
</dbReference>
<dbReference type="PANTHER" id="PTHR22601">
    <property type="entry name" value="ISP4 LIKE PROTEIN"/>
    <property type="match status" value="1"/>
</dbReference>
<feature type="region of interest" description="Disordered" evidence="9">
    <location>
        <begin position="1"/>
        <end position="181"/>
    </location>
</feature>
<sequence>MPFRPPSSAGPPSSARPSTARPDTAGYFDREPQYTYDYSVDEEDEDDESDAGDVFAFGPPPTAASPISPPPPTFDPASVDRVGPTPGPSRPYPRHPYPYPLSPVESPPSTDSQNQDPDDPYRLRRLGPQTASTPHTAGTGLSGVSSAISSREVHVSLPRGSLRDKGKERPPSTVHSTSFPSVADSASVKMEFDFDEVEDEEDSPFPEVRASVSNIDDPEMPAMTIRMWFLGLVLTLAAGLDPVGGTRIHRKLLALTLPIRTYRLPRWLAPIGLGGYEFSLNPGPWNIKEHALVYIMANVSIGVPTALNAVVVAELNYDVKLGYGFNALLILATQLTGFSLAGLCRRYLVWPASMVWPQNLIVCTLLNTLHAEEEDARGGISRFRFFCYATLGAFFWFFLPGYLFQALSIFSFVCWIRPNDIVVNQLFGTSGGLGMSILTFDWSQITWIGSPLMVPWWAEVQIFAGFFLVYWILCPILYYTNSWDLSYFPMMANQPYDRYGKPYDITRVLTPEHTFDVDAYNNYSPLYLPASYAITYLIAFALSSAMIVHTLLYHGRTVLRGFLHTRIEKDDIHAKLMRAYPEVPDWWYLATFAACFALAIVTAEVWHTGIPVWALVLAIALPVTYIIPSGYVYAMTGQNITINLLAQIIPGMILPGKPVPNMLFKAYAVQTLAEGTAFVQDLKLGHYIKLPPARNVGVKEWMFGNIPDICQPTQKDFLTCPHNQVQYTTSAVWGLIGPSRQFGAQSIYHPQLYAIAIGAVLPIPFWFWQRRWPNDWNKYVSMPIMLNGIGLIPPATGINYSSWFLLGFIFQFLIRRRNFGWWTKFNYVLTAACDCGTVLSLLLIFFTLQFPKGGFNLNWWGNTVFLNTADWKRLPLRDVPDGGIR</sequence>
<feature type="transmembrane region" description="Helical" evidence="10">
    <location>
        <begin position="530"/>
        <end position="553"/>
    </location>
</feature>